<sequence>MTIRAQQDACLRTGFLAQFQVILASRHLLGGIQLSAVHMNSFIISFIGLPGGAIKTGFCVTSTF</sequence>
<reference evidence="1 2" key="1">
    <citation type="submission" date="2016-01" db="EMBL/GenBank/DDBJ databases">
        <authorList>
            <person name="Oliw E.H."/>
        </authorList>
    </citation>
    <scope>NUCLEOTIDE SEQUENCE [LARGE SCALE GENOMIC DNA]</scope>
    <source>
        <strain evidence="1 2">Kerr 14</strain>
    </source>
</reference>
<dbReference type="Proteomes" id="UP000191897">
    <property type="component" value="Unassembled WGS sequence"/>
</dbReference>
<accession>A0A1S7SEG1</accession>
<dbReference type="AlphaFoldDB" id="A0A1S7SEG1"/>
<proteinExistence type="predicted"/>
<organism evidence="1 2">
    <name type="scientific">Agrobacterium tumefaciens str. Kerr 14</name>
    <dbReference type="NCBI Taxonomy" id="1183424"/>
    <lineage>
        <taxon>Bacteria</taxon>
        <taxon>Pseudomonadati</taxon>
        <taxon>Pseudomonadota</taxon>
        <taxon>Alphaproteobacteria</taxon>
        <taxon>Hyphomicrobiales</taxon>
        <taxon>Rhizobiaceae</taxon>
        <taxon>Rhizobium/Agrobacterium group</taxon>
        <taxon>Agrobacterium</taxon>
        <taxon>Agrobacterium tumefaciens complex</taxon>
    </lineage>
</organism>
<evidence type="ECO:0000313" key="2">
    <source>
        <dbReference type="Proteomes" id="UP000191897"/>
    </source>
</evidence>
<gene>
    <name evidence="1" type="ORF">AGR4C_pb20022</name>
</gene>
<dbReference type="EMBL" id="FBWC01000041">
    <property type="protein sequence ID" value="CUX66912.1"/>
    <property type="molecule type" value="Genomic_DNA"/>
</dbReference>
<name>A0A1S7SEG1_AGRTU</name>
<evidence type="ECO:0000313" key="1">
    <source>
        <dbReference type="EMBL" id="CUX66912.1"/>
    </source>
</evidence>
<protein>
    <submittedName>
        <fullName evidence="1">Uncharacterized protein</fullName>
    </submittedName>
</protein>